<evidence type="ECO:0000313" key="3">
    <source>
        <dbReference type="Proteomes" id="UP000254429"/>
    </source>
</evidence>
<name>A0A377DMQ0_ECOLX</name>
<dbReference type="Proteomes" id="UP000254429">
    <property type="component" value="Unassembled WGS sequence"/>
</dbReference>
<keyword evidence="1" id="KW-0812">Transmembrane</keyword>
<evidence type="ECO:0000256" key="1">
    <source>
        <dbReference type="SAM" id="Phobius"/>
    </source>
</evidence>
<keyword evidence="1" id="KW-1133">Transmembrane helix</keyword>
<organism evidence="2 3">
    <name type="scientific">Escherichia coli</name>
    <dbReference type="NCBI Taxonomy" id="562"/>
    <lineage>
        <taxon>Bacteria</taxon>
        <taxon>Pseudomonadati</taxon>
        <taxon>Pseudomonadota</taxon>
        <taxon>Gammaproteobacteria</taxon>
        <taxon>Enterobacterales</taxon>
        <taxon>Enterobacteriaceae</taxon>
        <taxon>Escherichia</taxon>
    </lineage>
</organism>
<dbReference type="AlphaFoldDB" id="A0A377DMQ0"/>
<keyword evidence="1" id="KW-0472">Membrane</keyword>
<evidence type="ECO:0000313" key="2">
    <source>
        <dbReference type="EMBL" id="STM37415.1"/>
    </source>
</evidence>
<protein>
    <submittedName>
        <fullName evidence="2">Uncharacterized protein</fullName>
    </submittedName>
</protein>
<proteinExistence type="predicted"/>
<dbReference type="EMBL" id="UGFG01000001">
    <property type="protein sequence ID" value="STM37415.1"/>
    <property type="molecule type" value="Genomic_DNA"/>
</dbReference>
<reference evidence="2 3" key="1">
    <citation type="submission" date="2018-06" db="EMBL/GenBank/DDBJ databases">
        <authorList>
            <consortium name="Pathogen Informatics"/>
            <person name="Doyle S."/>
        </authorList>
    </citation>
    <scope>NUCLEOTIDE SEQUENCE [LARGE SCALE GENOMIC DNA]</scope>
    <source>
        <strain evidence="2 3">NCTC8500</strain>
    </source>
</reference>
<feature type="transmembrane region" description="Helical" evidence="1">
    <location>
        <begin position="12"/>
        <end position="45"/>
    </location>
</feature>
<gene>
    <name evidence="2" type="ORF">NCTC8500_01145</name>
</gene>
<sequence length="204" mass="21594">MPSVGQRQVEIGVLVDVLLTVGSVVLAVGTVTGAVTVVAAGLLFGNILLALCSPEDSEYVIVGCDATATVEFCAGLITNSLLCCVGLGNGISASDWRTGSITHLQGLTNVQRVWCLNIVALSKVTEIVASNPGDIEKCVAFFHGIGTAAITAFRNVPILTVIDDASVFHLYRLLSYWLHWLDLRLLSSLNLWLLLPAEFAVAAL</sequence>
<accession>A0A377DMQ0</accession>